<evidence type="ECO:0000313" key="3">
    <source>
        <dbReference type="EMBL" id="KAG6001339.1"/>
    </source>
</evidence>
<organism evidence="3 4">
    <name type="scientific">Claviceps pusilla</name>
    <dbReference type="NCBI Taxonomy" id="123648"/>
    <lineage>
        <taxon>Eukaryota</taxon>
        <taxon>Fungi</taxon>
        <taxon>Dikarya</taxon>
        <taxon>Ascomycota</taxon>
        <taxon>Pezizomycotina</taxon>
        <taxon>Sordariomycetes</taxon>
        <taxon>Hypocreomycetidae</taxon>
        <taxon>Hypocreales</taxon>
        <taxon>Clavicipitaceae</taxon>
        <taxon>Claviceps</taxon>
    </lineage>
</organism>
<protein>
    <submittedName>
        <fullName evidence="3">Uncharacterized protein</fullName>
    </submittedName>
</protein>
<gene>
    <name evidence="3" type="ORF">E4U43_001341</name>
</gene>
<reference evidence="3" key="1">
    <citation type="journal article" date="2020" name="bioRxiv">
        <title>Whole genome comparisons of ergot fungi reveals the divergence and evolution of species within the genus Claviceps are the result of varying mechanisms driving genome evolution and host range expansion.</title>
        <authorList>
            <person name="Wyka S.A."/>
            <person name="Mondo S.J."/>
            <person name="Liu M."/>
            <person name="Dettman J."/>
            <person name="Nalam V."/>
            <person name="Broders K.D."/>
        </authorList>
    </citation>
    <scope>NUCLEOTIDE SEQUENCE</scope>
    <source>
        <strain evidence="3">CCC 602</strain>
    </source>
</reference>
<dbReference type="Proteomes" id="UP000748025">
    <property type="component" value="Unassembled WGS sequence"/>
</dbReference>
<proteinExistence type="predicted"/>
<evidence type="ECO:0000313" key="4">
    <source>
        <dbReference type="Proteomes" id="UP000748025"/>
    </source>
</evidence>
<comment type="caution">
    <text evidence="3">The sequence shown here is derived from an EMBL/GenBank/DDBJ whole genome shotgun (WGS) entry which is preliminary data.</text>
</comment>
<accession>A0A9P7N879</accession>
<keyword evidence="4" id="KW-1185">Reference proteome</keyword>
<evidence type="ECO:0000256" key="2">
    <source>
        <dbReference type="SAM" id="Phobius"/>
    </source>
</evidence>
<dbReference type="OrthoDB" id="4953600at2759"/>
<feature type="transmembrane region" description="Helical" evidence="2">
    <location>
        <begin position="93"/>
        <end position="112"/>
    </location>
</feature>
<feature type="compositionally biased region" description="Gly residues" evidence="1">
    <location>
        <begin position="253"/>
        <end position="262"/>
    </location>
</feature>
<sequence length="354" mass="40055">MNWDDDFLGWAEFRRLDKLLAEEDPLRRGPSLGDILLRNEQVAREMVRDTSLDGGKSLLNAARHHHGGNGNGSALFGTALHKFTYLVHWTGWLIWRAGALSWMVPYWFYVGFILRGRSSVFRYAILVALLMVLVDERSSAPELRPGGVAWIWYGMRPWGGHDDRQSWYLLAAPLVCRTGLDVLRAGHAACARAFSNALDVQICLSEHVVVCFQPTPPGAACDGIFRRRMLDEERKRRDFDVHEPEDGWDGCTTRGGGDGGTGSHEPIRRHGDSGGDWRLYYSEEKYAARRRHEQADARGGRGRRVSRVSIASRYAEESMPITWGVGQGGRFVPRMMKVWVYHDCETQMDGCDES</sequence>
<keyword evidence="2" id="KW-0812">Transmembrane</keyword>
<keyword evidence="2" id="KW-1133">Transmembrane helix</keyword>
<evidence type="ECO:0000256" key="1">
    <source>
        <dbReference type="SAM" id="MobiDB-lite"/>
    </source>
</evidence>
<dbReference type="AlphaFoldDB" id="A0A9P7N879"/>
<keyword evidence="2" id="KW-0472">Membrane</keyword>
<name>A0A9P7N879_9HYPO</name>
<dbReference type="EMBL" id="SRPW01001439">
    <property type="protein sequence ID" value="KAG6001339.1"/>
    <property type="molecule type" value="Genomic_DNA"/>
</dbReference>
<feature type="region of interest" description="Disordered" evidence="1">
    <location>
        <begin position="241"/>
        <end position="271"/>
    </location>
</feature>